<dbReference type="SUPFAM" id="SSF103196">
    <property type="entry name" value="Roadblock/LC7 domain"/>
    <property type="match status" value="1"/>
</dbReference>
<gene>
    <name evidence="2" type="ORF">GWO12_14145</name>
</gene>
<dbReference type="Proteomes" id="UP000702544">
    <property type="component" value="Unassembled WGS sequence"/>
</dbReference>
<proteinExistence type="predicted"/>
<dbReference type="AlphaFoldDB" id="A0AAE5CCP1"/>
<organism evidence="2 3">
    <name type="scientific">Candidatus Kutchimonas denitrificans</name>
    <dbReference type="NCBI Taxonomy" id="3056748"/>
    <lineage>
        <taxon>Bacteria</taxon>
        <taxon>Pseudomonadati</taxon>
        <taxon>Gemmatimonadota</taxon>
        <taxon>Gemmatimonadia</taxon>
        <taxon>Candidatus Palauibacterales</taxon>
        <taxon>Candidatus Palauibacteraceae</taxon>
        <taxon>Candidatus Kutchimonas</taxon>
    </lineage>
</organism>
<dbReference type="GO" id="GO:0005085">
    <property type="term" value="F:guanyl-nucleotide exchange factor activity"/>
    <property type="evidence" value="ECO:0007669"/>
    <property type="project" value="InterPro"/>
</dbReference>
<protein>
    <submittedName>
        <fullName evidence="2">Roadblock/LC7 domain-containing protein</fullName>
    </submittedName>
</protein>
<accession>A0AAE5CCP1</accession>
<dbReference type="GO" id="GO:0060090">
    <property type="term" value="F:molecular adaptor activity"/>
    <property type="evidence" value="ECO:0007669"/>
    <property type="project" value="InterPro"/>
</dbReference>
<evidence type="ECO:0000313" key="2">
    <source>
        <dbReference type="EMBL" id="NIR76233.1"/>
    </source>
</evidence>
<name>A0AAE5CCP1_9BACT</name>
<comment type="caution">
    <text evidence="2">The sequence shown here is derived from an EMBL/GenBank/DDBJ whole genome shotgun (WGS) entry which is preliminary data.</text>
</comment>
<dbReference type="PANTHER" id="PTHR13323">
    <property type="entry name" value="LATE ENDOSOMAL/LYSOSOMAL MP1 INTERACTING PROTEIN"/>
    <property type="match status" value="1"/>
</dbReference>
<evidence type="ECO:0000259" key="1">
    <source>
        <dbReference type="SMART" id="SM00960"/>
    </source>
</evidence>
<dbReference type="EMBL" id="JAACAK010000114">
    <property type="protein sequence ID" value="NIR76233.1"/>
    <property type="molecule type" value="Genomic_DNA"/>
</dbReference>
<dbReference type="Pfam" id="PF03259">
    <property type="entry name" value="Robl_LC7"/>
    <property type="match status" value="1"/>
</dbReference>
<dbReference type="InterPro" id="IPR037587">
    <property type="entry name" value="LAMTOR2-like"/>
</dbReference>
<dbReference type="InterPro" id="IPR004942">
    <property type="entry name" value="Roadblock/LAMTOR2_dom"/>
</dbReference>
<evidence type="ECO:0000313" key="3">
    <source>
        <dbReference type="Proteomes" id="UP000702544"/>
    </source>
</evidence>
<dbReference type="SMART" id="SM00960">
    <property type="entry name" value="Robl_LC7"/>
    <property type="match status" value="1"/>
</dbReference>
<dbReference type="Gene3D" id="3.30.450.30">
    <property type="entry name" value="Dynein light chain 2a, cytoplasmic"/>
    <property type="match status" value="1"/>
</dbReference>
<sequence length="117" mass="12490">MPTLKDLLARLSKRSEVEAVYVVGQDGLLIDRSGADGSDAEAVAAMAPNLMNNARDLGVAASHEGLRTAVVEYSDGVAIVTDVSPEMLLVTFVKPGVPFGALLYELRHNREQIAKLI</sequence>
<reference evidence="2 3" key="1">
    <citation type="submission" date="2020-01" db="EMBL/GenBank/DDBJ databases">
        <title>Genomes assembled from Gulf of Kutch pelagic sediment metagenomes.</title>
        <authorList>
            <person name="Chandrashekar M."/>
            <person name="Mahajan M.S."/>
            <person name="Dave K.J."/>
            <person name="Vatsa P."/>
            <person name="Nathani N.M."/>
        </authorList>
    </citation>
    <scope>NUCLEOTIDE SEQUENCE [LARGE SCALE GENOMIC DNA]</scope>
    <source>
        <strain evidence="2">KS3-K002</strain>
    </source>
</reference>
<feature type="domain" description="Roadblock/LAMTOR2" evidence="1">
    <location>
        <begin position="4"/>
        <end position="92"/>
    </location>
</feature>
<dbReference type="GO" id="GO:0032008">
    <property type="term" value="P:positive regulation of TOR signaling"/>
    <property type="evidence" value="ECO:0007669"/>
    <property type="project" value="InterPro"/>
</dbReference>